<organism evidence="4 5">
    <name type="scientific">Vibrio coralliilyticus</name>
    <dbReference type="NCBI Taxonomy" id="190893"/>
    <lineage>
        <taxon>Bacteria</taxon>
        <taxon>Pseudomonadati</taxon>
        <taxon>Pseudomonadota</taxon>
        <taxon>Gammaproteobacteria</taxon>
        <taxon>Vibrionales</taxon>
        <taxon>Vibrionaceae</taxon>
        <taxon>Vibrio</taxon>
    </lineage>
</organism>
<dbReference type="Proteomes" id="UP000030081">
    <property type="component" value="Plasmid p319"/>
</dbReference>
<dbReference type="KEGG" id="vcy:IX92_27175"/>
<evidence type="ECO:0000256" key="1">
    <source>
        <dbReference type="ARBA" id="ARBA00023125"/>
    </source>
</evidence>
<dbReference type="Gene3D" id="1.10.10.10">
    <property type="entry name" value="Winged helix-like DNA-binding domain superfamily/Winged helix DNA-binding domain"/>
    <property type="match status" value="1"/>
</dbReference>
<feature type="domain" description="OmpR/PhoB-type" evidence="3">
    <location>
        <begin position="126"/>
        <end position="223"/>
    </location>
</feature>
<dbReference type="RefSeq" id="WP_040122625.1">
    <property type="nucleotide sequence ID" value="NZ_CP009266.1"/>
</dbReference>
<evidence type="ECO:0000313" key="5">
    <source>
        <dbReference type="Proteomes" id="UP000030081"/>
    </source>
</evidence>
<feature type="DNA-binding region" description="OmpR/PhoB-type" evidence="2">
    <location>
        <begin position="126"/>
        <end position="223"/>
    </location>
</feature>
<dbReference type="CDD" id="cd00383">
    <property type="entry name" value="trans_reg_C"/>
    <property type="match status" value="1"/>
</dbReference>
<proteinExistence type="predicted"/>
<evidence type="ECO:0000256" key="2">
    <source>
        <dbReference type="PROSITE-ProRule" id="PRU01091"/>
    </source>
</evidence>
<sequence>MKILLLTQTSVDYSQDVIHRLTNLESFEVQVSYANSYAFTIPMLRGYDCIAIMRPLQAVIDLLESPHLPYFPSPLLWITDRLPEEESIPYPITGMLDWIMMPVTTLELKTRLTFILERWHHGVMAESHLVYGPLHLHVHDHTLRCQSVTLPLTASEFDLMAYLVLNVNRYASLDDIAVSIRHNQLVNHDAVRVLVCRLRRKMRTELGRSFIHTKRNIGYQLCLADNENTPSDQDGGSLDITQ</sequence>
<protein>
    <recommendedName>
        <fullName evidence="3">OmpR/PhoB-type domain-containing protein</fullName>
    </recommendedName>
</protein>
<keyword evidence="4" id="KW-0614">Plasmid</keyword>
<geneLocation type="plasmid" evidence="4 5">
    <name>p319</name>
</geneLocation>
<dbReference type="Pfam" id="PF00486">
    <property type="entry name" value="Trans_reg_C"/>
    <property type="match status" value="1"/>
</dbReference>
<gene>
    <name evidence="4" type="ORF">IX92_27175</name>
</gene>
<accession>A0AAN0SIN9</accession>
<dbReference type="InterPro" id="IPR016032">
    <property type="entry name" value="Sig_transdc_resp-reg_C-effctor"/>
</dbReference>
<keyword evidence="5" id="KW-1185">Reference proteome</keyword>
<dbReference type="InterPro" id="IPR036388">
    <property type="entry name" value="WH-like_DNA-bd_sf"/>
</dbReference>
<dbReference type="GeneID" id="93944981"/>
<dbReference type="GO" id="GO:0006355">
    <property type="term" value="P:regulation of DNA-templated transcription"/>
    <property type="evidence" value="ECO:0007669"/>
    <property type="project" value="InterPro"/>
</dbReference>
<dbReference type="SUPFAM" id="SSF46894">
    <property type="entry name" value="C-terminal effector domain of the bipartite response regulators"/>
    <property type="match status" value="1"/>
</dbReference>
<evidence type="ECO:0000313" key="4">
    <source>
        <dbReference type="EMBL" id="AIW22741.1"/>
    </source>
</evidence>
<dbReference type="SMART" id="SM00862">
    <property type="entry name" value="Trans_reg_C"/>
    <property type="match status" value="1"/>
</dbReference>
<dbReference type="GO" id="GO:0000160">
    <property type="term" value="P:phosphorelay signal transduction system"/>
    <property type="evidence" value="ECO:0007669"/>
    <property type="project" value="InterPro"/>
</dbReference>
<reference evidence="4 5" key="1">
    <citation type="submission" date="2014-10" db="EMBL/GenBank/DDBJ databases">
        <title>The Complete Genome Sequence for the Shellfish Pathogen Vibrio coralliilyticus RE98 Isolated from a Shellfish Hatchery.</title>
        <authorList>
            <person name="Richards G.P."/>
            <person name="Bono J.L."/>
            <person name="Watson M.A."/>
            <person name="Needleman D.S."/>
        </authorList>
    </citation>
    <scope>NUCLEOTIDE SEQUENCE [LARGE SCALE GENOMIC DNA]</scope>
    <source>
        <strain evidence="4 5">RE98</strain>
        <plasmid evidence="4 5">p319</plasmid>
    </source>
</reference>
<evidence type="ECO:0000259" key="3">
    <source>
        <dbReference type="PROSITE" id="PS51755"/>
    </source>
</evidence>
<name>A0AAN0SIN9_9VIBR</name>
<dbReference type="AlphaFoldDB" id="A0AAN0SIN9"/>
<keyword evidence="1 2" id="KW-0238">DNA-binding</keyword>
<dbReference type="InterPro" id="IPR001867">
    <property type="entry name" value="OmpR/PhoB-type_DNA-bd"/>
</dbReference>
<dbReference type="GO" id="GO:0003677">
    <property type="term" value="F:DNA binding"/>
    <property type="evidence" value="ECO:0007669"/>
    <property type="project" value="UniProtKB-UniRule"/>
</dbReference>
<dbReference type="KEGG" id="vct:JV59_25705"/>
<dbReference type="PROSITE" id="PS51755">
    <property type="entry name" value="OMPR_PHOB"/>
    <property type="match status" value="1"/>
</dbReference>
<dbReference type="EMBL" id="CP009620">
    <property type="protein sequence ID" value="AIW22741.1"/>
    <property type="molecule type" value="Genomic_DNA"/>
</dbReference>